<keyword evidence="4" id="KW-1185">Reference proteome</keyword>
<reference evidence="4" key="1">
    <citation type="journal article" date="2019" name="Int. J. Syst. Evol. Microbiol.">
        <title>The Global Catalogue of Microorganisms (GCM) 10K type strain sequencing project: providing services to taxonomists for standard genome sequencing and annotation.</title>
        <authorList>
            <consortium name="The Broad Institute Genomics Platform"/>
            <consortium name="The Broad Institute Genome Sequencing Center for Infectious Disease"/>
            <person name="Wu L."/>
            <person name="Ma J."/>
        </authorList>
    </citation>
    <scope>NUCLEOTIDE SEQUENCE [LARGE SCALE GENOMIC DNA]</scope>
    <source>
        <strain evidence="4">CCM 8681</strain>
    </source>
</reference>
<organism evidence="3 4">
    <name type="scientific">Winogradskyella haliclonae</name>
    <dbReference type="NCBI Taxonomy" id="2048558"/>
    <lineage>
        <taxon>Bacteria</taxon>
        <taxon>Pseudomonadati</taxon>
        <taxon>Bacteroidota</taxon>
        <taxon>Flavobacteriia</taxon>
        <taxon>Flavobacteriales</taxon>
        <taxon>Flavobacteriaceae</taxon>
        <taxon>Winogradskyella</taxon>
    </lineage>
</organism>
<dbReference type="InterPro" id="IPR010559">
    <property type="entry name" value="Sig_transdc_His_kin_internal"/>
</dbReference>
<keyword evidence="1" id="KW-0472">Membrane</keyword>
<evidence type="ECO:0000313" key="4">
    <source>
        <dbReference type="Proteomes" id="UP000624701"/>
    </source>
</evidence>
<evidence type="ECO:0000256" key="1">
    <source>
        <dbReference type="SAM" id="Phobius"/>
    </source>
</evidence>
<dbReference type="RefSeq" id="WP_188374392.1">
    <property type="nucleotide sequence ID" value="NZ_BMDQ01000002.1"/>
</dbReference>
<name>A0ABQ2BZV9_9FLAO</name>
<dbReference type="PANTHER" id="PTHR34220:SF7">
    <property type="entry name" value="SENSOR HISTIDINE KINASE YPDA"/>
    <property type="match status" value="1"/>
</dbReference>
<accession>A0ABQ2BZV9</accession>
<evidence type="ECO:0000259" key="2">
    <source>
        <dbReference type="Pfam" id="PF06580"/>
    </source>
</evidence>
<dbReference type="PANTHER" id="PTHR34220">
    <property type="entry name" value="SENSOR HISTIDINE KINASE YPDA"/>
    <property type="match status" value="1"/>
</dbReference>
<feature type="domain" description="Signal transduction histidine kinase internal region" evidence="2">
    <location>
        <begin position="133"/>
        <end position="211"/>
    </location>
</feature>
<feature type="transmembrane region" description="Helical" evidence="1">
    <location>
        <begin position="97"/>
        <end position="117"/>
    </location>
</feature>
<keyword evidence="1" id="KW-1133">Transmembrane helix</keyword>
<dbReference type="Pfam" id="PF06580">
    <property type="entry name" value="His_kinase"/>
    <property type="match status" value="1"/>
</dbReference>
<sequence>MSKLDTWIDNKVVQNIFIWFILLLILIVTIQAEQRILVAIFIILLLAPTIYINNLLILPYLRKKLPLFIGLFLLNTVVFTVISVLIIKTVLGQSLQLLMFINFFGILFLALAFASALKIARDSFTRRQQEKEAELKLLKGQLNPHFLFNTLNNLYGLSVVKSDKLPDLMLKLSDLLRYSLYDTKETYVSLEKEIQYLENYMSLEKIRLEDSTEIHFIKSGDTASKKIAPMLFIVFIENAFKHLGVSKDKKSSVSVLIESLNNQLIFKSRNSIDAVGVNHNSMETTNNGIGLKNAKKRLALLYPDKHQLIITKNDNSYDVSLTLDL</sequence>
<feature type="transmembrane region" description="Helical" evidence="1">
    <location>
        <begin position="65"/>
        <end position="91"/>
    </location>
</feature>
<keyword evidence="1" id="KW-0812">Transmembrane</keyword>
<evidence type="ECO:0000313" key="3">
    <source>
        <dbReference type="EMBL" id="GGI57481.1"/>
    </source>
</evidence>
<feature type="transmembrane region" description="Helical" evidence="1">
    <location>
        <begin position="36"/>
        <end position="58"/>
    </location>
</feature>
<comment type="caution">
    <text evidence="3">The sequence shown here is derived from an EMBL/GenBank/DDBJ whole genome shotgun (WGS) entry which is preliminary data.</text>
</comment>
<feature type="transmembrane region" description="Helical" evidence="1">
    <location>
        <begin position="12"/>
        <end position="30"/>
    </location>
</feature>
<dbReference type="Proteomes" id="UP000624701">
    <property type="component" value="Unassembled WGS sequence"/>
</dbReference>
<gene>
    <name evidence="3" type="ORF">GCM10011444_17900</name>
</gene>
<protein>
    <recommendedName>
        <fullName evidence="2">Signal transduction histidine kinase internal region domain-containing protein</fullName>
    </recommendedName>
</protein>
<dbReference type="EMBL" id="BMDQ01000002">
    <property type="protein sequence ID" value="GGI57481.1"/>
    <property type="molecule type" value="Genomic_DNA"/>
</dbReference>
<proteinExistence type="predicted"/>
<dbReference type="InterPro" id="IPR050640">
    <property type="entry name" value="Bact_2-comp_sensor_kinase"/>
</dbReference>